<dbReference type="GO" id="GO:0071972">
    <property type="term" value="F:peptidoglycan L,D-transpeptidase activity"/>
    <property type="evidence" value="ECO:0007669"/>
    <property type="project" value="TreeGrafter"/>
</dbReference>
<comment type="pathway">
    <text evidence="1 6">Cell wall biogenesis; peptidoglycan biosynthesis.</text>
</comment>
<dbReference type="CDD" id="cd16913">
    <property type="entry name" value="YkuD_like"/>
    <property type="match status" value="1"/>
</dbReference>
<evidence type="ECO:0000256" key="4">
    <source>
        <dbReference type="ARBA" id="ARBA00022984"/>
    </source>
</evidence>
<dbReference type="InterPro" id="IPR005490">
    <property type="entry name" value="LD_TPept_cat_dom"/>
</dbReference>
<dbReference type="Gene3D" id="2.40.440.10">
    <property type="entry name" value="L,D-transpeptidase catalytic domain-like"/>
    <property type="match status" value="1"/>
</dbReference>
<comment type="caution">
    <text evidence="9">The sequence shown here is derived from an EMBL/GenBank/DDBJ whole genome shotgun (WGS) entry which is preliminary data.</text>
</comment>
<feature type="active site" description="Nucleophile" evidence="6">
    <location>
        <position position="184"/>
    </location>
</feature>
<gene>
    <name evidence="9" type="ORF">A3D01_06180</name>
</gene>
<dbReference type="PROSITE" id="PS52029">
    <property type="entry name" value="LD_TPASE"/>
    <property type="match status" value="1"/>
</dbReference>
<dbReference type="PANTHER" id="PTHR30582">
    <property type="entry name" value="L,D-TRANSPEPTIDASE"/>
    <property type="match status" value="1"/>
</dbReference>
<sequence length="225" mass="25759">MSRDFLIALSISLIFFTLLSFLFRNPKNQELSTSDPLACSYSNLSGLIDLSQTAAFFEGQEIAIPLIASKEDGYKVLSVANEERWVEVDLSDQKLYAWEGSNLFLETPVSTGLPWWPTPQGEFRVWIKLRATRMEGGEGKYYYNLPNVPYVMYFENPQVPGWRGYGLHGAYWHNDFGRQRSHCCVNLPVDVAKEIYYWISPVLSENKNSIRSTDSNPGTRIVIHE</sequence>
<evidence type="ECO:0000259" key="8">
    <source>
        <dbReference type="PROSITE" id="PS52029"/>
    </source>
</evidence>
<keyword evidence="4 6" id="KW-0573">Peptidoglycan synthesis</keyword>
<proteinExistence type="predicted"/>
<evidence type="ECO:0000313" key="10">
    <source>
        <dbReference type="Proteomes" id="UP000177169"/>
    </source>
</evidence>
<dbReference type="GO" id="GO:0071555">
    <property type="term" value="P:cell wall organization"/>
    <property type="evidence" value="ECO:0007669"/>
    <property type="project" value="UniProtKB-UniRule"/>
</dbReference>
<protein>
    <recommendedName>
        <fullName evidence="8">L,D-TPase catalytic domain-containing protein</fullName>
    </recommendedName>
</protein>
<evidence type="ECO:0000256" key="7">
    <source>
        <dbReference type="SAM" id="Phobius"/>
    </source>
</evidence>
<feature type="active site" description="Proton donor/acceptor" evidence="6">
    <location>
        <position position="168"/>
    </location>
</feature>
<dbReference type="GO" id="GO:0005576">
    <property type="term" value="C:extracellular region"/>
    <property type="evidence" value="ECO:0007669"/>
    <property type="project" value="TreeGrafter"/>
</dbReference>
<keyword evidence="2" id="KW-0808">Transferase</keyword>
<dbReference type="UniPathway" id="UPA00219"/>
<dbReference type="SUPFAM" id="SSF141523">
    <property type="entry name" value="L,D-transpeptidase catalytic domain-like"/>
    <property type="match status" value="1"/>
</dbReference>
<evidence type="ECO:0000313" key="9">
    <source>
        <dbReference type="EMBL" id="OGM34924.1"/>
    </source>
</evidence>
<keyword evidence="7" id="KW-1133">Transmembrane helix</keyword>
<feature type="domain" description="L,D-TPase catalytic" evidence="8">
    <location>
        <begin position="84"/>
        <end position="224"/>
    </location>
</feature>
<dbReference type="Pfam" id="PF03734">
    <property type="entry name" value="YkuD"/>
    <property type="match status" value="1"/>
</dbReference>
<dbReference type="EMBL" id="MGGR01000001">
    <property type="protein sequence ID" value="OGM34924.1"/>
    <property type="molecule type" value="Genomic_DNA"/>
</dbReference>
<dbReference type="InterPro" id="IPR038063">
    <property type="entry name" value="Transpep_catalytic_dom"/>
</dbReference>
<dbReference type="InterPro" id="IPR050979">
    <property type="entry name" value="LD-transpeptidase"/>
</dbReference>
<dbReference type="GO" id="GO:0008360">
    <property type="term" value="P:regulation of cell shape"/>
    <property type="evidence" value="ECO:0007669"/>
    <property type="project" value="UniProtKB-UniRule"/>
</dbReference>
<keyword evidence="5 6" id="KW-0961">Cell wall biogenesis/degradation</keyword>
<keyword evidence="7" id="KW-0472">Membrane</keyword>
<evidence type="ECO:0000256" key="3">
    <source>
        <dbReference type="ARBA" id="ARBA00022960"/>
    </source>
</evidence>
<organism evidence="9 10">
    <name type="scientific">Candidatus Woesebacteria bacterium RIFCSPHIGHO2_02_FULL_39_13</name>
    <dbReference type="NCBI Taxonomy" id="1802505"/>
    <lineage>
        <taxon>Bacteria</taxon>
        <taxon>Candidatus Woeseibacteriota</taxon>
    </lineage>
</organism>
<reference evidence="9 10" key="1">
    <citation type="journal article" date="2016" name="Nat. Commun.">
        <title>Thousands of microbial genomes shed light on interconnected biogeochemical processes in an aquifer system.</title>
        <authorList>
            <person name="Anantharaman K."/>
            <person name="Brown C.T."/>
            <person name="Hug L.A."/>
            <person name="Sharon I."/>
            <person name="Castelle C.J."/>
            <person name="Probst A.J."/>
            <person name="Thomas B.C."/>
            <person name="Singh A."/>
            <person name="Wilkins M.J."/>
            <person name="Karaoz U."/>
            <person name="Brodie E.L."/>
            <person name="Williams K.H."/>
            <person name="Hubbard S.S."/>
            <person name="Banfield J.F."/>
        </authorList>
    </citation>
    <scope>NUCLEOTIDE SEQUENCE [LARGE SCALE GENOMIC DNA]</scope>
</reference>
<dbReference type="PANTHER" id="PTHR30582:SF2">
    <property type="entry name" value="L,D-TRANSPEPTIDASE YCIB-RELATED"/>
    <property type="match status" value="1"/>
</dbReference>
<dbReference type="GO" id="GO:0018104">
    <property type="term" value="P:peptidoglycan-protein cross-linking"/>
    <property type="evidence" value="ECO:0007669"/>
    <property type="project" value="TreeGrafter"/>
</dbReference>
<evidence type="ECO:0000256" key="2">
    <source>
        <dbReference type="ARBA" id="ARBA00022679"/>
    </source>
</evidence>
<evidence type="ECO:0000256" key="5">
    <source>
        <dbReference type="ARBA" id="ARBA00023316"/>
    </source>
</evidence>
<keyword evidence="3 6" id="KW-0133">Cell shape</keyword>
<evidence type="ECO:0000256" key="6">
    <source>
        <dbReference type="PROSITE-ProRule" id="PRU01373"/>
    </source>
</evidence>
<evidence type="ECO:0000256" key="1">
    <source>
        <dbReference type="ARBA" id="ARBA00004752"/>
    </source>
</evidence>
<keyword evidence="7" id="KW-0812">Transmembrane</keyword>
<accession>A0A1F7Z623</accession>
<dbReference type="Proteomes" id="UP000177169">
    <property type="component" value="Unassembled WGS sequence"/>
</dbReference>
<dbReference type="GO" id="GO:0016740">
    <property type="term" value="F:transferase activity"/>
    <property type="evidence" value="ECO:0007669"/>
    <property type="project" value="UniProtKB-KW"/>
</dbReference>
<name>A0A1F7Z623_9BACT</name>
<dbReference type="AlphaFoldDB" id="A0A1F7Z623"/>
<dbReference type="STRING" id="1802505.A3D01_06180"/>
<feature type="transmembrane region" description="Helical" evidence="7">
    <location>
        <begin position="6"/>
        <end position="23"/>
    </location>
</feature>